<keyword evidence="4" id="KW-1185">Reference proteome</keyword>
<dbReference type="InterPro" id="IPR016187">
    <property type="entry name" value="CTDL_fold"/>
</dbReference>
<reference evidence="5" key="2">
    <citation type="submission" date="2025-04" db="UniProtKB">
        <authorList>
            <consortium name="RefSeq"/>
        </authorList>
    </citation>
    <scope>IDENTIFICATION</scope>
</reference>
<name>A0A6P4F2V6_DRORH</name>
<feature type="signal peptide" evidence="1">
    <location>
        <begin position="1"/>
        <end position="19"/>
    </location>
</feature>
<feature type="chain" id="PRO_5028115003" evidence="1">
    <location>
        <begin position="20"/>
        <end position="229"/>
    </location>
</feature>
<dbReference type="InterPro" id="IPR016186">
    <property type="entry name" value="C-type_lectin-like/link_sf"/>
</dbReference>
<proteinExistence type="predicted"/>
<sequence length="229" mass="26992">MQYIFEVFLFSLGLQRSTATSLPNEQIEYQYCSSYICESVRMILQELVVLDKRIKRLEDCSYKFENLNKLWEEEREMADQFEDLTTKRVEMEAAIQKINVTVRDLAFKKIGSKFYYIEETEQRSWNDSRAFCLDLGGHLVSPQSQSELDALGKKLKKDENLYWTDIHDFSTEGVFISDTTGEKPKFINWRQEPDNWKNGEDCVEISNKWSMNDNDCSSRINFVCESQLL</sequence>
<dbReference type="OrthoDB" id="6340082at2759"/>
<dbReference type="Pfam" id="PF00059">
    <property type="entry name" value="Lectin_C"/>
    <property type="match status" value="1"/>
</dbReference>
<dbReference type="InterPro" id="IPR001304">
    <property type="entry name" value="C-type_lectin-like"/>
</dbReference>
<feature type="domain" description="C-type lectin" evidence="2">
    <location>
        <begin position="110"/>
        <end position="225"/>
    </location>
</feature>
<evidence type="ECO:0000313" key="5">
    <source>
        <dbReference type="RefSeq" id="XP_016979676.1"/>
    </source>
</evidence>
<dbReference type="SMART" id="SM00034">
    <property type="entry name" value="CLECT"/>
    <property type="match status" value="1"/>
</dbReference>
<dbReference type="PROSITE" id="PS50041">
    <property type="entry name" value="C_TYPE_LECTIN_2"/>
    <property type="match status" value="1"/>
</dbReference>
<reference evidence="3" key="3">
    <citation type="submission" date="2025-05" db="UniProtKB">
        <authorList>
            <consortium name="EnsemblMetazoa"/>
        </authorList>
    </citation>
    <scope>IDENTIFICATION</scope>
</reference>
<dbReference type="RefSeq" id="XP_016979676.1">
    <property type="nucleotide sequence ID" value="XM_017124187.1"/>
</dbReference>
<dbReference type="AlphaFoldDB" id="A0A6P4F2V6"/>
<dbReference type="Gene3D" id="3.10.100.10">
    <property type="entry name" value="Mannose-Binding Protein A, subunit A"/>
    <property type="match status" value="1"/>
</dbReference>
<dbReference type="InterPro" id="IPR050111">
    <property type="entry name" value="C-type_lectin/snaclec_domain"/>
</dbReference>
<dbReference type="PANTHER" id="PTHR22803">
    <property type="entry name" value="MANNOSE, PHOSPHOLIPASE, LECTIN RECEPTOR RELATED"/>
    <property type="match status" value="1"/>
</dbReference>
<evidence type="ECO:0000256" key="1">
    <source>
        <dbReference type="SAM" id="SignalP"/>
    </source>
</evidence>
<protein>
    <submittedName>
        <fullName evidence="5">Accessory gland protein Acp29AB-like</fullName>
    </submittedName>
</protein>
<accession>A0A6P4F2V6</accession>
<evidence type="ECO:0000259" key="2">
    <source>
        <dbReference type="PROSITE" id="PS50041"/>
    </source>
</evidence>
<organism evidence="5">
    <name type="scientific">Drosophila rhopaloa</name>
    <name type="common">Fruit fly</name>
    <dbReference type="NCBI Taxonomy" id="1041015"/>
    <lineage>
        <taxon>Eukaryota</taxon>
        <taxon>Metazoa</taxon>
        <taxon>Ecdysozoa</taxon>
        <taxon>Arthropoda</taxon>
        <taxon>Hexapoda</taxon>
        <taxon>Insecta</taxon>
        <taxon>Pterygota</taxon>
        <taxon>Neoptera</taxon>
        <taxon>Endopterygota</taxon>
        <taxon>Diptera</taxon>
        <taxon>Brachycera</taxon>
        <taxon>Muscomorpha</taxon>
        <taxon>Ephydroidea</taxon>
        <taxon>Drosophilidae</taxon>
        <taxon>Drosophila</taxon>
        <taxon>Sophophora</taxon>
    </lineage>
</organism>
<reference evidence="4" key="1">
    <citation type="journal article" date="2021" name="Elife">
        <title>Highly contiguous assemblies of 101 drosophilid genomes.</title>
        <authorList>
            <person name="Kim B.Y."/>
            <person name="Wang J.R."/>
            <person name="Miller D.E."/>
            <person name="Barmina O."/>
            <person name="Delaney E."/>
            <person name="Thompson A."/>
            <person name="Comeault A.A."/>
            <person name="Peede D."/>
            <person name="D'Agostino E.R."/>
            <person name="Pelaez J."/>
            <person name="Aguilar J.M."/>
            <person name="Haji D."/>
            <person name="Matsunaga T."/>
            <person name="Armstrong E.E."/>
            <person name="Zych M."/>
            <person name="Ogawa Y."/>
            <person name="Stamenkovic-Radak M."/>
            <person name="Jelic M."/>
            <person name="Veselinovic M.S."/>
            <person name="Tanaskovic M."/>
            <person name="Eric P."/>
            <person name="Gao J.J."/>
            <person name="Katoh T.K."/>
            <person name="Toda M.J."/>
            <person name="Watabe H."/>
            <person name="Watada M."/>
            <person name="Davis J.S."/>
            <person name="Moyle L.C."/>
            <person name="Manoli G."/>
            <person name="Bertolini E."/>
            <person name="Kostal V."/>
            <person name="Hawley R.S."/>
            <person name="Takahashi A."/>
            <person name="Jones C.D."/>
            <person name="Price D.K."/>
            <person name="Whiteman N."/>
            <person name="Kopp A."/>
            <person name="Matute D.R."/>
            <person name="Petrov D.A."/>
        </authorList>
    </citation>
    <scope>NUCLEOTIDE SEQUENCE [LARGE SCALE GENOMIC DNA]</scope>
</reference>
<dbReference type="CDD" id="cd00037">
    <property type="entry name" value="CLECT"/>
    <property type="match status" value="1"/>
</dbReference>
<keyword evidence="1" id="KW-0732">Signal</keyword>
<dbReference type="SUPFAM" id="SSF56436">
    <property type="entry name" value="C-type lectin-like"/>
    <property type="match status" value="1"/>
</dbReference>
<evidence type="ECO:0000313" key="4">
    <source>
        <dbReference type="Proteomes" id="UP001652680"/>
    </source>
</evidence>
<gene>
    <name evidence="5" type="primary">LOC108045005</name>
    <name evidence="3" type="synonym">108045005</name>
</gene>
<evidence type="ECO:0000313" key="3">
    <source>
        <dbReference type="EnsemblMetazoa" id="XP_016979676.1"/>
    </source>
</evidence>
<dbReference type="GeneID" id="108045005"/>
<dbReference type="EnsemblMetazoa" id="XM_017124187.1">
    <property type="protein sequence ID" value="XP_016979676.1"/>
    <property type="gene ID" value="LOC108045005"/>
</dbReference>
<dbReference type="Proteomes" id="UP001652680">
    <property type="component" value="Unassembled WGS sequence"/>
</dbReference>